<reference evidence="2" key="1">
    <citation type="submission" date="2020-09" db="EMBL/GenBank/DDBJ databases">
        <title>Genome seq and assembly of Devosia sp.</title>
        <authorList>
            <person name="Chhetri G."/>
        </authorList>
    </citation>
    <scope>NUCLEOTIDE SEQUENCE</scope>
    <source>
        <strain evidence="2">PTR5</strain>
    </source>
</reference>
<protein>
    <submittedName>
        <fullName evidence="2">CAP domain-containing protein</fullName>
    </submittedName>
</protein>
<evidence type="ECO:0000313" key="2">
    <source>
        <dbReference type="EMBL" id="MBD8065613.1"/>
    </source>
</evidence>
<sequence>MTLPDLPAGDAVPVFTRRALLVLGTSAILAACSSTIPPLPAATDNRPESLSRDQILAAINKVRAANGAPPWSYNPRLEAAARSQARLMASKDTLSHDLGVTLRQRVTEVGYLGAVGENVAKGYKTLPEVIQGWLGSAGHRNTLLSPKFVEFGLATARTSSGKLYWGLIAGGSFDAWRA</sequence>
<dbReference type="RefSeq" id="WP_191774664.1">
    <property type="nucleotide sequence ID" value="NZ_JACYFU010000002.1"/>
</dbReference>
<dbReference type="SUPFAM" id="SSF55797">
    <property type="entry name" value="PR-1-like"/>
    <property type="match status" value="1"/>
</dbReference>
<dbReference type="AlphaFoldDB" id="A0A927ITA7"/>
<dbReference type="InterPro" id="IPR014044">
    <property type="entry name" value="CAP_dom"/>
</dbReference>
<dbReference type="Proteomes" id="UP000654108">
    <property type="component" value="Unassembled WGS sequence"/>
</dbReference>
<dbReference type="EMBL" id="JACYFU010000002">
    <property type="protein sequence ID" value="MBD8065613.1"/>
    <property type="molecule type" value="Genomic_DNA"/>
</dbReference>
<dbReference type="Pfam" id="PF00188">
    <property type="entry name" value="CAP"/>
    <property type="match status" value="1"/>
</dbReference>
<dbReference type="PANTHER" id="PTHR31157:SF1">
    <property type="entry name" value="SCP DOMAIN-CONTAINING PROTEIN"/>
    <property type="match status" value="1"/>
</dbReference>
<organism evidence="2 3">
    <name type="scientific">Devosia oryzisoli</name>
    <dbReference type="NCBI Taxonomy" id="2774138"/>
    <lineage>
        <taxon>Bacteria</taxon>
        <taxon>Pseudomonadati</taxon>
        <taxon>Pseudomonadota</taxon>
        <taxon>Alphaproteobacteria</taxon>
        <taxon>Hyphomicrobiales</taxon>
        <taxon>Devosiaceae</taxon>
        <taxon>Devosia</taxon>
    </lineage>
</organism>
<comment type="caution">
    <text evidence="2">The sequence shown here is derived from an EMBL/GenBank/DDBJ whole genome shotgun (WGS) entry which is preliminary data.</text>
</comment>
<keyword evidence="3" id="KW-1185">Reference proteome</keyword>
<proteinExistence type="predicted"/>
<name>A0A927ITA7_9HYPH</name>
<dbReference type="InterPro" id="IPR035940">
    <property type="entry name" value="CAP_sf"/>
</dbReference>
<accession>A0A927ITA7</accession>
<dbReference type="CDD" id="cd05379">
    <property type="entry name" value="CAP_bacterial"/>
    <property type="match status" value="1"/>
</dbReference>
<evidence type="ECO:0000259" key="1">
    <source>
        <dbReference type="Pfam" id="PF00188"/>
    </source>
</evidence>
<dbReference type="PANTHER" id="PTHR31157">
    <property type="entry name" value="SCP DOMAIN-CONTAINING PROTEIN"/>
    <property type="match status" value="1"/>
</dbReference>
<feature type="domain" description="SCP" evidence="1">
    <location>
        <begin position="56"/>
        <end position="165"/>
    </location>
</feature>
<gene>
    <name evidence="2" type="ORF">IC608_09005</name>
</gene>
<evidence type="ECO:0000313" key="3">
    <source>
        <dbReference type="Proteomes" id="UP000654108"/>
    </source>
</evidence>
<dbReference type="Gene3D" id="3.40.33.10">
    <property type="entry name" value="CAP"/>
    <property type="match status" value="1"/>
</dbReference>